<evidence type="ECO:0000259" key="23">
    <source>
        <dbReference type="Pfam" id="PF01545"/>
    </source>
</evidence>
<evidence type="ECO:0000256" key="22">
    <source>
        <dbReference type="SAM" id="Phobius"/>
    </source>
</evidence>
<evidence type="ECO:0000256" key="14">
    <source>
        <dbReference type="ARBA" id="ARBA00023065"/>
    </source>
</evidence>
<evidence type="ECO:0000256" key="8">
    <source>
        <dbReference type="ARBA" id="ARBA00022692"/>
    </source>
</evidence>
<dbReference type="AlphaFoldDB" id="A0AA36CH64"/>
<evidence type="ECO:0000256" key="5">
    <source>
        <dbReference type="ARBA" id="ARBA00008873"/>
    </source>
</evidence>
<comment type="subunit">
    <text evidence="16">Heterodimer with SLC30A6/ZNT6; form a functional zinc ion transmembrane transporter.</text>
</comment>
<comment type="subcellular location">
    <subcellularLocation>
        <location evidence="3">Cytoplasmic vesicle</location>
        <location evidence="3">COPII-coated vesicle membrane</location>
        <topology evidence="3">Multi-pass membrane protein</topology>
    </subcellularLocation>
    <subcellularLocation>
        <location evidence="4">Cytoplasmic vesicle</location>
        <location evidence="4">Secretory vesicle membrane</location>
        <topology evidence="4">Multi-pass membrane protein</topology>
    </subcellularLocation>
    <subcellularLocation>
        <location evidence="2">Golgi apparatus</location>
        <location evidence="2">Golgi stack membrane</location>
        <topology evidence="2">Multi-pass membrane protein</topology>
    </subcellularLocation>
    <subcellularLocation>
        <location evidence="1">Golgi apparatus</location>
        <location evidence="1">trans-Golgi network membrane</location>
        <topology evidence="1">Multi-pass membrane protein</topology>
    </subcellularLocation>
</comment>
<evidence type="ECO:0000256" key="15">
    <source>
        <dbReference type="ARBA" id="ARBA00023136"/>
    </source>
</evidence>
<evidence type="ECO:0000313" key="25">
    <source>
        <dbReference type="Proteomes" id="UP001177023"/>
    </source>
</evidence>
<evidence type="ECO:0000256" key="17">
    <source>
        <dbReference type="ARBA" id="ARBA00040846"/>
    </source>
</evidence>
<evidence type="ECO:0000256" key="2">
    <source>
        <dbReference type="ARBA" id="ARBA00004205"/>
    </source>
</evidence>
<evidence type="ECO:0000256" key="19">
    <source>
        <dbReference type="ARBA" id="ARBA00042217"/>
    </source>
</evidence>
<feature type="domain" description="Cation efflux protein transmembrane" evidence="23">
    <location>
        <begin position="398"/>
        <end position="605"/>
    </location>
</feature>
<evidence type="ECO:0000256" key="1">
    <source>
        <dbReference type="ARBA" id="ARBA00004166"/>
    </source>
</evidence>
<dbReference type="GO" id="GO:0005385">
    <property type="term" value="F:zinc ion transmembrane transporter activity"/>
    <property type="evidence" value="ECO:0007669"/>
    <property type="project" value="InterPro"/>
</dbReference>
<evidence type="ECO:0000256" key="6">
    <source>
        <dbReference type="ARBA" id="ARBA00022448"/>
    </source>
</evidence>
<evidence type="ECO:0000313" key="24">
    <source>
        <dbReference type="EMBL" id="CAJ0568246.1"/>
    </source>
</evidence>
<feature type="transmembrane region" description="Helical" evidence="22">
    <location>
        <begin position="576"/>
        <end position="597"/>
    </location>
</feature>
<evidence type="ECO:0000256" key="12">
    <source>
        <dbReference type="ARBA" id="ARBA00022989"/>
    </source>
</evidence>
<feature type="transmembrane region" description="Helical" evidence="22">
    <location>
        <begin position="261"/>
        <end position="279"/>
    </location>
</feature>
<comment type="similarity">
    <text evidence="5">Belongs to the cation diffusion facilitator (CDF) transporter (TC 2.A.4) family. SLC30A subfamily.</text>
</comment>
<dbReference type="InterPro" id="IPR027469">
    <property type="entry name" value="Cation_efflux_TMD_sf"/>
</dbReference>
<dbReference type="GO" id="GO:0006882">
    <property type="term" value="P:intracellular zinc ion homeostasis"/>
    <property type="evidence" value="ECO:0007669"/>
    <property type="project" value="InterPro"/>
</dbReference>
<keyword evidence="15 22" id="KW-0472">Membrane</keyword>
<feature type="compositionally biased region" description="Low complexity" evidence="21">
    <location>
        <begin position="741"/>
        <end position="750"/>
    </location>
</feature>
<keyword evidence="10" id="KW-0862">Zinc</keyword>
<dbReference type="InterPro" id="IPR058533">
    <property type="entry name" value="Cation_efflux_TM"/>
</dbReference>
<dbReference type="InterPro" id="IPR045316">
    <property type="entry name" value="Msc2-like"/>
</dbReference>
<feature type="transmembrane region" description="Helical" evidence="22">
    <location>
        <begin position="398"/>
        <end position="418"/>
    </location>
</feature>
<reference evidence="24" key="1">
    <citation type="submission" date="2023-06" db="EMBL/GenBank/DDBJ databases">
        <authorList>
            <person name="Delattre M."/>
        </authorList>
    </citation>
    <scope>NUCLEOTIDE SEQUENCE</scope>
    <source>
        <strain evidence="24">AF72</strain>
    </source>
</reference>
<keyword evidence="9" id="KW-0479">Metal-binding</keyword>
<dbReference type="GO" id="GO:0046872">
    <property type="term" value="F:metal ion binding"/>
    <property type="evidence" value="ECO:0007669"/>
    <property type="project" value="UniProtKB-KW"/>
</dbReference>
<feature type="transmembrane region" description="Helical" evidence="22">
    <location>
        <begin position="320"/>
        <end position="340"/>
    </location>
</feature>
<feature type="transmembrane region" description="Helical" evidence="22">
    <location>
        <begin position="430"/>
        <end position="448"/>
    </location>
</feature>
<dbReference type="GO" id="GO:0015297">
    <property type="term" value="F:antiporter activity"/>
    <property type="evidence" value="ECO:0007669"/>
    <property type="project" value="UniProtKB-KW"/>
</dbReference>
<dbReference type="EMBL" id="CATQJA010001690">
    <property type="protein sequence ID" value="CAJ0568246.1"/>
    <property type="molecule type" value="Genomic_DNA"/>
</dbReference>
<dbReference type="InterPro" id="IPR002524">
    <property type="entry name" value="Cation_efflux"/>
</dbReference>
<comment type="catalytic activity">
    <reaction evidence="20">
        <text>Zn(2+)(in) + 2 H(+)(out) = Zn(2+)(out) + 2 H(+)(in)</text>
        <dbReference type="Rhea" id="RHEA:72627"/>
        <dbReference type="ChEBI" id="CHEBI:15378"/>
        <dbReference type="ChEBI" id="CHEBI:29105"/>
    </reaction>
</comment>
<keyword evidence="6" id="KW-0813">Transport</keyword>
<dbReference type="GO" id="GO:0032580">
    <property type="term" value="C:Golgi cisterna membrane"/>
    <property type="evidence" value="ECO:0007669"/>
    <property type="project" value="UniProtKB-SubCell"/>
</dbReference>
<feature type="transmembrane region" description="Helical" evidence="22">
    <location>
        <begin position="114"/>
        <end position="133"/>
    </location>
</feature>
<keyword evidence="7" id="KW-0050">Antiport</keyword>
<feature type="transmembrane region" description="Helical" evidence="22">
    <location>
        <begin position="181"/>
        <end position="207"/>
    </location>
</feature>
<name>A0AA36CH64_9BILA</name>
<organism evidence="24 25">
    <name type="scientific">Mesorhabditis spiculigera</name>
    <dbReference type="NCBI Taxonomy" id="96644"/>
    <lineage>
        <taxon>Eukaryota</taxon>
        <taxon>Metazoa</taxon>
        <taxon>Ecdysozoa</taxon>
        <taxon>Nematoda</taxon>
        <taxon>Chromadorea</taxon>
        <taxon>Rhabditida</taxon>
        <taxon>Rhabditina</taxon>
        <taxon>Rhabditomorpha</taxon>
        <taxon>Rhabditoidea</taxon>
        <taxon>Rhabditidae</taxon>
        <taxon>Mesorhabditinae</taxon>
        <taxon>Mesorhabditis</taxon>
    </lineage>
</organism>
<dbReference type="FunFam" id="1.20.1510.10:FF:000035">
    <property type="entry name" value="Zinc transporter 5"/>
    <property type="match status" value="1"/>
</dbReference>
<evidence type="ECO:0000256" key="21">
    <source>
        <dbReference type="SAM" id="MobiDB-lite"/>
    </source>
</evidence>
<gene>
    <name evidence="24" type="ORF">MSPICULIGERA_LOCUS6771</name>
</gene>
<keyword evidence="14" id="KW-0406">Ion transport</keyword>
<comment type="caution">
    <text evidence="24">The sequence shown here is derived from an EMBL/GenBank/DDBJ whole genome shotgun (WGS) entry which is preliminary data.</text>
</comment>
<keyword evidence="25" id="KW-1185">Reference proteome</keyword>
<dbReference type="NCBIfam" id="TIGR01297">
    <property type="entry name" value="CDF"/>
    <property type="match status" value="1"/>
</dbReference>
<keyword evidence="13" id="KW-0333">Golgi apparatus</keyword>
<evidence type="ECO:0000256" key="3">
    <source>
        <dbReference type="ARBA" id="ARBA00004557"/>
    </source>
</evidence>
<feature type="transmembrane region" description="Helical" evidence="22">
    <location>
        <begin position="501"/>
        <end position="519"/>
    </location>
</feature>
<feature type="transmembrane region" description="Helical" evidence="22">
    <location>
        <begin position="91"/>
        <end position="108"/>
    </location>
</feature>
<keyword evidence="12 22" id="KW-1133">Transmembrane helix</keyword>
<dbReference type="GO" id="GO:1904257">
    <property type="term" value="P:zinc ion import into Golgi lumen"/>
    <property type="evidence" value="ECO:0007669"/>
    <property type="project" value="TreeGrafter"/>
</dbReference>
<feature type="transmembrane region" description="Helical" evidence="22">
    <location>
        <begin position="140"/>
        <end position="158"/>
    </location>
</feature>
<evidence type="ECO:0000256" key="7">
    <source>
        <dbReference type="ARBA" id="ARBA00022449"/>
    </source>
</evidence>
<dbReference type="PANTHER" id="PTHR45755:SF1">
    <property type="entry name" value="PROTON-COUPLED ZINC ANTIPORTER SLC30A5"/>
    <property type="match status" value="1"/>
</dbReference>
<protein>
    <recommendedName>
        <fullName evidence="17">Proton-coupled zinc antiporter SLC30A5</fullName>
    </recommendedName>
    <alternativeName>
        <fullName evidence="19">Solute carrier family 30 member 5</fullName>
    </alternativeName>
    <alternativeName>
        <fullName evidence="18">Zinc transporter 5</fullName>
    </alternativeName>
</protein>
<dbReference type="Pfam" id="PF01545">
    <property type="entry name" value="Cation_efflux"/>
    <property type="match status" value="1"/>
</dbReference>
<proteinExistence type="inferred from homology"/>
<feature type="transmembrane region" description="Helical" evidence="22">
    <location>
        <begin position="548"/>
        <end position="570"/>
    </location>
</feature>
<feature type="region of interest" description="Disordered" evidence="21">
    <location>
        <begin position="714"/>
        <end position="750"/>
    </location>
</feature>
<feature type="transmembrane region" description="Helical" evidence="22">
    <location>
        <begin position="460"/>
        <end position="481"/>
    </location>
</feature>
<feature type="transmembrane region" description="Helical" evidence="22">
    <location>
        <begin position="49"/>
        <end position="70"/>
    </location>
</feature>
<evidence type="ECO:0000256" key="4">
    <source>
        <dbReference type="ARBA" id="ARBA00004638"/>
    </source>
</evidence>
<dbReference type="SUPFAM" id="SSF161111">
    <property type="entry name" value="Cation efflux protein transmembrane domain-like"/>
    <property type="match status" value="1"/>
</dbReference>
<evidence type="ECO:0000256" key="9">
    <source>
        <dbReference type="ARBA" id="ARBA00022723"/>
    </source>
</evidence>
<keyword evidence="8 22" id="KW-0812">Transmembrane</keyword>
<feature type="compositionally biased region" description="Basic and acidic residues" evidence="21">
    <location>
        <begin position="722"/>
        <end position="740"/>
    </location>
</feature>
<evidence type="ECO:0000256" key="11">
    <source>
        <dbReference type="ARBA" id="ARBA00022906"/>
    </source>
</evidence>
<feature type="transmembrane region" description="Helical" evidence="22">
    <location>
        <begin position="228"/>
        <end position="249"/>
    </location>
</feature>
<dbReference type="GO" id="GO:0012507">
    <property type="term" value="C:ER to Golgi transport vesicle membrane"/>
    <property type="evidence" value="ECO:0007669"/>
    <property type="project" value="UniProtKB-SubCell"/>
</dbReference>
<evidence type="ECO:0000256" key="16">
    <source>
        <dbReference type="ARBA" id="ARBA00038531"/>
    </source>
</evidence>
<evidence type="ECO:0000256" key="18">
    <source>
        <dbReference type="ARBA" id="ARBA00042038"/>
    </source>
</evidence>
<evidence type="ECO:0000256" key="10">
    <source>
        <dbReference type="ARBA" id="ARBA00022833"/>
    </source>
</evidence>
<feature type="transmembrane region" description="Helical" evidence="22">
    <location>
        <begin position="22"/>
        <end position="43"/>
    </location>
</feature>
<feature type="non-terminal residue" evidence="24">
    <location>
        <position position="750"/>
    </location>
</feature>
<evidence type="ECO:0000256" key="20">
    <source>
        <dbReference type="ARBA" id="ARBA00048349"/>
    </source>
</evidence>
<dbReference type="Gene3D" id="1.20.1510.10">
    <property type="entry name" value="Cation efflux protein transmembrane domain"/>
    <property type="match status" value="1"/>
</dbReference>
<sequence length="750" mass="82850">MLAHDFLKKDERSFRPTSSSRSAWYFIALVVAKLLRCVGIFFIDILAKSLHVVTLLWLFKLATSALLVPLQKPFTTGKTLRKPTLARIGKLALWNCLIEVFWFYGITFCGPLRSVLIFELSPSVILIAIVSFFKNNSTTARTRGLFLLLVGFVALMLMDKDSSIEDEHNKSHAHHSGLNHLFYHVIGMFGVADHQGGVFILILALLLRIGYDTSFRHLAVELGGPKKLHSIVSLFSAVLLMPIGLLLFLTGTSHVDGWATFLFWVFVASVLVMVIDFYAEALCFQHVSDPVMAAARWSPVTMFTCALALAYAWYSGQATHAVTGGVIVTFVAFVLGTISLTSSNTPKSRGGHFVGLSDSGTPLFTHGEAFLQRTGRNMMLFVKETLREILANGDSRRIFYFLCVNLSFCGVEFLYGFWTNSLGLISDGFHMLFDCSALVMGLVASVMARWQATKNYTYGFGRVEVLSGFINAMFLCVIATFILMEALQRLFDPPNINTDKLLFVAISGLVVNLFGMYSFHGGDDHGHGHSHGGGSHGHSHANANMEGVFLHVLADTLGSVFVIISTLLIQWFGWTWVDPLCSLILSLLILGSVYPLLTSSSKTLLQNIPDEIDERFEYNLSEVLELDGVESFSESHFWQLKSDLNVASLHVQVKEEANAQMIRNRVVALLKAAGATQAVVQVEKGAFHHMIQRICPSYRLPHRVQKGSFIPKARQNGAAHGHSHDDHGHSHGGDHGHSHDGGCNSHGHSH</sequence>
<dbReference type="Proteomes" id="UP001177023">
    <property type="component" value="Unassembled WGS sequence"/>
</dbReference>
<dbReference type="PANTHER" id="PTHR45755">
    <property type="match status" value="1"/>
</dbReference>
<keyword evidence="11" id="KW-0864">Zinc transport</keyword>
<feature type="transmembrane region" description="Helical" evidence="22">
    <location>
        <begin position="291"/>
        <end position="314"/>
    </location>
</feature>
<accession>A0AA36CH64</accession>
<evidence type="ECO:0000256" key="13">
    <source>
        <dbReference type="ARBA" id="ARBA00023034"/>
    </source>
</evidence>